<feature type="domain" description="Toprim" evidence="11">
    <location>
        <begin position="3"/>
        <end position="121"/>
    </location>
</feature>
<dbReference type="Gene3D" id="3.40.50.140">
    <property type="match status" value="1"/>
</dbReference>
<dbReference type="InterPro" id="IPR006171">
    <property type="entry name" value="TOPRIM_dom"/>
</dbReference>
<feature type="site" description="Interaction with DNA" evidence="10">
    <location>
        <position position="143"/>
    </location>
</feature>
<dbReference type="PRINTS" id="PR00417">
    <property type="entry name" value="PRTPISMRASEI"/>
</dbReference>
<dbReference type="InterPro" id="IPR013825">
    <property type="entry name" value="Topo_IA_cen_sub2"/>
</dbReference>
<dbReference type="InterPro" id="IPR034149">
    <property type="entry name" value="TOPRIM_TopoI"/>
</dbReference>
<keyword evidence="5" id="KW-0862">Zinc</keyword>
<dbReference type="Pfam" id="PF01396">
    <property type="entry name" value="Zn_ribbon_Top1"/>
    <property type="match status" value="3"/>
</dbReference>
<dbReference type="PANTHER" id="PTHR42785">
    <property type="entry name" value="DNA TOPOISOMERASE, TYPE IA, CORE"/>
    <property type="match status" value="1"/>
</dbReference>
<dbReference type="InterPro" id="IPR013826">
    <property type="entry name" value="Topo_IA_cen_sub3"/>
</dbReference>
<evidence type="ECO:0000259" key="11">
    <source>
        <dbReference type="PROSITE" id="PS50880"/>
    </source>
</evidence>
<reference evidence="13 14" key="1">
    <citation type="submission" date="2023-03" db="EMBL/GenBank/DDBJ databases">
        <title>Complete genome sequence of Tepidibacter sp. SWIR-1, isolated from a deep-sea hydrothermal vent.</title>
        <authorList>
            <person name="Li X."/>
        </authorList>
    </citation>
    <scope>NUCLEOTIDE SEQUENCE [LARGE SCALE GENOMIC DNA]</scope>
    <source>
        <strain evidence="13 14">SWIR-1</strain>
    </source>
</reference>
<evidence type="ECO:0000313" key="14">
    <source>
        <dbReference type="Proteomes" id="UP001222800"/>
    </source>
</evidence>
<feature type="region of interest" description="Interaction with DNA" evidence="10">
    <location>
        <begin position="163"/>
        <end position="168"/>
    </location>
</feature>
<dbReference type="InterPro" id="IPR028612">
    <property type="entry name" value="Topoisom_1_IA"/>
</dbReference>
<proteinExistence type="inferred from homology"/>
<comment type="subunit">
    <text evidence="10">Monomer.</text>
</comment>
<comment type="function">
    <text evidence="10">Releases the supercoiling and torsional tension of DNA, which is introduced during the DNA replication and transcription, by transiently cleaving and rejoining one strand of the DNA duplex. Introduces a single-strand break via transesterification at a target site in duplex DNA. The scissile phosphodiester is attacked by the catalytic tyrosine of the enzyme, resulting in the formation of a DNA-(5'-phosphotyrosyl)-enzyme intermediate and the expulsion of a 3'-OH DNA strand. The free DNA strand then undergoes passage around the unbroken strand, thus removing DNA supercoils. Finally, in the religation step, the DNA 3'-OH attacks the covalent intermediate to expel the active-site tyrosine and restore the DNA phosphodiester backbone.</text>
</comment>
<feature type="domain" description="Topo IA-type catalytic" evidence="12">
    <location>
        <begin position="129"/>
        <end position="553"/>
    </location>
</feature>
<dbReference type="InterPro" id="IPR003601">
    <property type="entry name" value="Topo_IA_2"/>
</dbReference>
<evidence type="ECO:0000256" key="1">
    <source>
        <dbReference type="ARBA" id="ARBA00000213"/>
    </source>
</evidence>
<dbReference type="InterPro" id="IPR013498">
    <property type="entry name" value="Topo_IA_Znf"/>
</dbReference>
<evidence type="ECO:0000256" key="10">
    <source>
        <dbReference type="HAMAP-Rule" id="MF_00952"/>
    </source>
</evidence>
<dbReference type="PROSITE" id="PS52039">
    <property type="entry name" value="TOPO_IA_2"/>
    <property type="match status" value="1"/>
</dbReference>
<evidence type="ECO:0000256" key="7">
    <source>
        <dbReference type="ARBA" id="ARBA00023029"/>
    </source>
</evidence>
<dbReference type="InterPro" id="IPR003602">
    <property type="entry name" value="Topo_IA_DNA-bd_dom"/>
</dbReference>
<dbReference type="PROSITE" id="PS00396">
    <property type="entry name" value="TOPO_IA_1"/>
    <property type="match status" value="1"/>
</dbReference>
<evidence type="ECO:0000256" key="6">
    <source>
        <dbReference type="ARBA" id="ARBA00022842"/>
    </source>
</evidence>
<dbReference type="Gene3D" id="2.70.20.10">
    <property type="entry name" value="Topoisomerase I, domain 3"/>
    <property type="match status" value="1"/>
</dbReference>
<dbReference type="EMBL" id="CP120733">
    <property type="protein sequence ID" value="WFD08839.1"/>
    <property type="molecule type" value="Genomic_DNA"/>
</dbReference>
<dbReference type="Pfam" id="PF01751">
    <property type="entry name" value="Toprim"/>
    <property type="match status" value="1"/>
</dbReference>
<dbReference type="Proteomes" id="UP001222800">
    <property type="component" value="Chromosome"/>
</dbReference>
<keyword evidence="9 10" id="KW-0413">Isomerase</keyword>
<keyword evidence="14" id="KW-1185">Reference proteome</keyword>
<evidence type="ECO:0000256" key="4">
    <source>
        <dbReference type="ARBA" id="ARBA00022771"/>
    </source>
</evidence>
<dbReference type="InterPro" id="IPR023406">
    <property type="entry name" value="Topo_IA_AS"/>
</dbReference>
<evidence type="ECO:0000256" key="9">
    <source>
        <dbReference type="ARBA" id="ARBA00023235"/>
    </source>
</evidence>
<dbReference type="Gene3D" id="3.30.65.10">
    <property type="entry name" value="Bacterial Topoisomerase I, domain 1"/>
    <property type="match status" value="2"/>
</dbReference>
<dbReference type="Gene3D" id="1.10.290.10">
    <property type="entry name" value="Topoisomerase I, domain 4"/>
    <property type="match status" value="1"/>
</dbReference>
<keyword evidence="6" id="KW-0460">Magnesium</keyword>
<comment type="similarity">
    <text evidence="2 10">Belongs to the type IA topoisomerase family.</text>
</comment>
<feature type="site" description="Interaction with DNA" evidence="10">
    <location>
        <position position="33"/>
    </location>
</feature>
<dbReference type="PANTHER" id="PTHR42785:SF1">
    <property type="entry name" value="DNA TOPOISOMERASE"/>
    <property type="match status" value="1"/>
</dbReference>
<sequence>MAKNLVIVESPAKAKTIGKFLGRNYTVKASVGHVRDLPKSKLGVDVENDFEPYYINIRGKGPVINELKKEAKKAEKVFLATDPDREGEAISWHLAHILKLEETSNCRIEFNEITKEAIKKAIKNPREIDEKVVDAQQARRVLDRLLGYKISPLLWQKIRKGLSAGRVQSVATKIICDREREINKFEPEEYWSIDVISKIEDKEVEFKFYGKSNKKIDLKNKEQVDAILNEIANKDLTIENIEVKERRKSGPRPFTTSALQQEAANKLGFSTKKTMIVAQQLYEGIDIKGQGTAGLISYIRTDSYRISDEALGKGKDYILENLGENYYKGFENKSKKGKKVQDAHEAIRPTGIDRTPELIKESLSDEQYKLYNLIWTRFVSSLMKDAIYESYNVKAKVGDYIFKTTGHKLKFDGFLKVYTFSNKEDKLIPKIEEGMEVTMDNIIPKQHFTQPPARYTEASLVKTLEELGIGRPSTYAPTIGTILAREYVEKKGTSLHLTELGLLVNEIMEENFQKFIDLDFTADMENKLDSVEEGDIPWKAVVREVYKPLEEAIEIAQEKIEKITIEQETDEICEKCGNNMVIKYGRFGKFLACKNYPECKTTKPLLNKTGVKCPKCKEGEIIIRKSKKGRIFYGCDKYPECDFISWNKPTGEICEKCGEHLVHKETKKEKKIICSNKECDYEKKSKIS</sequence>
<dbReference type="SUPFAM" id="SSF56712">
    <property type="entry name" value="Prokaryotic type I DNA topoisomerase"/>
    <property type="match status" value="1"/>
</dbReference>
<feature type="site" description="Interaction with DNA" evidence="10">
    <location>
        <position position="148"/>
    </location>
</feature>
<dbReference type="Pfam" id="PF01131">
    <property type="entry name" value="Topoisom_bac"/>
    <property type="match status" value="1"/>
</dbReference>
<dbReference type="RefSeq" id="WP_277730756.1">
    <property type="nucleotide sequence ID" value="NZ_CP120733.1"/>
</dbReference>
<evidence type="ECO:0000313" key="13">
    <source>
        <dbReference type="EMBL" id="WFD08839.1"/>
    </source>
</evidence>
<dbReference type="Gene3D" id="1.10.460.10">
    <property type="entry name" value="Topoisomerase I, domain 2"/>
    <property type="match status" value="1"/>
</dbReference>
<dbReference type="SMART" id="SM00493">
    <property type="entry name" value="TOPRIM"/>
    <property type="match status" value="1"/>
</dbReference>
<feature type="site" description="Interaction with DNA" evidence="10">
    <location>
        <position position="485"/>
    </location>
</feature>
<evidence type="ECO:0000256" key="8">
    <source>
        <dbReference type="ARBA" id="ARBA00023125"/>
    </source>
</evidence>
<dbReference type="HAMAP" id="MF_00952">
    <property type="entry name" value="Topoisom_1_prok"/>
    <property type="match status" value="1"/>
</dbReference>
<keyword evidence="3" id="KW-0479">Metal-binding</keyword>
<dbReference type="PROSITE" id="PS50880">
    <property type="entry name" value="TOPRIM"/>
    <property type="match status" value="1"/>
</dbReference>
<keyword evidence="4" id="KW-0863">Zinc-finger</keyword>
<dbReference type="InterPro" id="IPR005733">
    <property type="entry name" value="TopoI_bac-type"/>
</dbReference>
<comment type="catalytic activity">
    <reaction evidence="1 10">
        <text>ATP-independent breakage of single-stranded DNA, followed by passage and rejoining.</text>
        <dbReference type="EC" id="5.6.2.1"/>
    </reaction>
</comment>
<evidence type="ECO:0000256" key="3">
    <source>
        <dbReference type="ARBA" id="ARBA00022723"/>
    </source>
</evidence>
<dbReference type="EC" id="5.6.2.1" evidence="10"/>
<dbReference type="GO" id="GO:0003917">
    <property type="term" value="F:DNA topoisomerase type I (single strand cut, ATP-independent) activity"/>
    <property type="evidence" value="ECO:0007669"/>
    <property type="project" value="UniProtKB-EC"/>
</dbReference>
<evidence type="ECO:0000259" key="12">
    <source>
        <dbReference type="PROSITE" id="PS52039"/>
    </source>
</evidence>
<dbReference type="SMART" id="SM00437">
    <property type="entry name" value="TOP1Ac"/>
    <property type="match status" value="1"/>
</dbReference>
<dbReference type="SMART" id="SM00436">
    <property type="entry name" value="TOP1Bc"/>
    <property type="match status" value="1"/>
</dbReference>
<evidence type="ECO:0000256" key="5">
    <source>
        <dbReference type="ARBA" id="ARBA00022833"/>
    </source>
</evidence>
<evidence type="ECO:0000256" key="2">
    <source>
        <dbReference type="ARBA" id="ARBA00009446"/>
    </source>
</evidence>
<dbReference type="InterPro" id="IPR000380">
    <property type="entry name" value="Topo_IA"/>
</dbReference>
<feature type="active site" description="O-(5'-phospho-DNA)-tyrosine intermediate" evidence="10">
    <location>
        <position position="298"/>
    </location>
</feature>
<feature type="site" description="Interaction with DNA" evidence="10">
    <location>
        <position position="155"/>
    </location>
</feature>
<feature type="site" description="Interaction with DNA" evidence="10">
    <location>
        <position position="140"/>
    </location>
</feature>
<name>A0ABY8EB65_9FIRM</name>
<feature type="site" description="Interaction with DNA" evidence="10">
    <location>
        <position position="300"/>
    </location>
</feature>
<feature type="site" description="Interaction with DNA" evidence="10">
    <location>
        <position position="139"/>
    </location>
</feature>
<organism evidence="13 14">
    <name type="scientific">Tepidibacter hydrothermalis</name>
    <dbReference type="NCBI Taxonomy" id="3036126"/>
    <lineage>
        <taxon>Bacteria</taxon>
        <taxon>Bacillati</taxon>
        <taxon>Bacillota</taxon>
        <taxon>Clostridia</taxon>
        <taxon>Peptostreptococcales</taxon>
        <taxon>Peptostreptococcaceae</taxon>
        <taxon>Tepidibacter</taxon>
    </lineage>
</organism>
<accession>A0ABY8EB65</accession>
<dbReference type="CDD" id="cd00186">
    <property type="entry name" value="TOP1Ac"/>
    <property type="match status" value="1"/>
</dbReference>
<dbReference type="InterPro" id="IPR013824">
    <property type="entry name" value="Topo_IA_cen_sub1"/>
</dbReference>
<keyword evidence="8 10" id="KW-0238">DNA-binding</keyword>
<dbReference type="InterPro" id="IPR023405">
    <property type="entry name" value="Topo_IA_core_domain"/>
</dbReference>
<gene>
    <name evidence="10 13" type="primary">topA</name>
    <name evidence="13" type="ORF">P4S50_10575</name>
</gene>
<dbReference type="CDD" id="cd03363">
    <property type="entry name" value="TOPRIM_TopoIA_TopoI"/>
    <property type="match status" value="1"/>
</dbReference>
<dbReference type="InterPro" id="IPR013497">
    <property type="entry name" value="Topo_IA_cen"/>
</dbReference>
<dbReference type="NCBIfam" id="TIGR01051">
    <property type="entry name" value="topA_bact"/>
    <property type="match status" value="1"/>
</dbReference>
<protein>
    <recommendedName>
        <fullName evidence="10">DNA topoisomerase 1</fullName>
        <ecNumber evidence="10">5.6.2.1</ecNumber>
    </recommendedName>
    <alternativeName>
        <fullName evidence="10">DNA topoisomerase I</fullName>
    </alternativeName>
</protein>
<dbReference type="SUPFAM" id="SSF57783">
    <property type="entry name" value="Zinc beta-ribbon"/>
    <property type="match status" value="1"/>
</dbReference>
<keyword evidence="7 10" id="KW-0799">Topoisomerase</keyword>